<accession>A0AAD5MQX8</accession>
<keyword evidence="1" id="KW-0732">Signal</keyword>
<organism evidence="2 4">
    <name type="scientific">Parelaphostrongylus tenuis</name>
    <name type="common">Meningeal worm</name>
    <dbReference type="NCBI Taxonomy" id="148309"/>
    <lineage>
        <taxon>Eukaryota</taxon>
        <taxon>Metazoa</taxon>
        <taxon>Ecdysozoa</taxon>
        <taxon>Nematoda</taxon>
        <taxon>Chromadorea</taxon>
        <taxon>Rhabditida</taxon>
        <taxon>Rhabditina</taxon>
        <taxon>Rhabditomorpha</taxon>
        <taxon>Strongyloidea</taxon>
        <taxon>Metastrongylidae</taxon>
        <taxon>Parelaphostrongylus</taxon>
    </lineage>
</organism>
<sequence>MNMVRHSNLIIFSLLATISTVFGCGVLPTGQGSTRNFTVTGFTLPVAMAYSTAPDVPPQASGIATSAEGARRFVDRLIMQTVFDVLQSQGRSALLPDAVISAILSQLTMTVTYTPLMCPKLRIGVEDPERLNAGESACIIVDGTVTAICSIDAGPRSCAPVPAGGGANGPKITPVPDPHLTISGSLSTTNIIMASWSRAMWQSVVNRAIRMLALGPFRRHFFSATATVGRS</sequence>
<proteinExistence type="predicted"/>
<evidence type="ECO:0000313" key="3">
    <source>
        <dbReference type="EMBL" id="KAJ1353924.1"/>
    </source>
</evidence>
<keyword evidence="4" id="KW-1185">Reference proteome</keyword>
<protein>
    <submittedName>
        <fullName evidence="2">Uncharacterized protein</fullName>
    </submittedName>
</protein>
<dbReference type="Proteomes" id="UP001196413">
    <property type="component" value="Unassembled WGS sequence"/>
</dbReference>
<feature type="chain" id="PRO_5042441343" evidence="1">
    <location>
        <begin position="24"/>
        <end position="231"/>
    </location>
</feature>
<gene>
    <name evidence="2" type="ORF">KIN20_010695</name>
    <name evidence="3" type="ORF">KIN20_010702</name>
</gene>
<evidence type="ECO:0000256" key="1">
    <source>
        <dbReference type="SAM" id="SignalP"/>
    </source>
</evidence>
<evidence type="ECO:0000313" key="4">
    <source>
        <dbReference type="Proteomes" id="UP001196413"/>
    </source>
</evidence>
<dbReference type="PROSITE" id="PS51257">
    <property type="entry name" value="PROKAR_LIPOPROTEIN"/>
    <property type="match status" value="1"/>
</dbReference>
<name>A0AAD5MQX8_PARTN</name>
<feature type="signal peptide" evidence="1">
    <location>
        <begin position="1"/>
        <end position="23"/>
    </location>
</feature>
<evidence type="ECO:0000313" key="2">
    <source>
        <dbReference type="EMBL" id="KAJ1353916.1"/>
    </source>
</evidence>
<dbReference type="EMBL" id="JAHQIW010001885">
    <property type="protein sequence ID" value="KAJ1353916.1"/>
    <property type="molecule type" value="Genomic_DNA"/>
</dbReference>
<reference evidence="2" key="1">
    <citation type="submission" date="2021-06" db="EMBL/GenBank/DDBJ databases">
        <title>Parelaphostrongylus tenuis whole genome reference sequence.</title>
        <authorList>
            <person name="Garwood T.J."/>
            <person name="Larsen P.A."/>
            <person name="Fountain-Jones N.M."/>
            <person name="Garbe J.R."/>
            <person name="Macchietto M.G."/>
            <person name="Kania S.A."/>
            <person name="Gerhold R.W."/>
            <person name="Richards J.E."/>
            <person name="Wolf T.M."/>
        </authorList>
    </citation>
    <scope>NUCLEOTIDE SEQUENCE</scope>
    <source>
        <strain evidence="2">MNPRO001-30</strain>
        <tissue evidence="2">Meninges</tissue>
    </source>
</reference>
<comment type="caution">
    <text evidence="2">The sequence shown here is derived from an EMBL/GenBank/DDBJ whole genome shotgun (WGS) entry which is preliminary data.</text>
</comment>
<dbReference type="AlphaFoldDB" id="A0AAD5MQX8"/>
<dbReference type="EMBL" id="JAHQIW010001886">
    <property type="protein sequence ID" value="KAJ1353924.1"/>
    <property type="molecule type" value="Genomic_DNA"/>
</dbReference>